<accession>A0ABU7LWH7</accession>
<sequence length="222" mass="23701">MTISRLLAAGFVLASCAPEQSDDAALGHIAEAAADTALQRDANSVDPAHRITLDGLGPYRAGMTIGEFRSAAGDTGLEFDPDFMVDLSALCTTGEETPSVCAVVYMTESLTDDHGIAYLTTADPRFRTPDGIGPGVSLADAEAVLGPATLSFSYANESREFIRFAHAPENWLFTPSRDEVEQFAGFYDLSTGAEHFETAQYRPGTLIDSVDIYPLPDGQARP</sequence>
<dbReference type="Proteomes" id="UP001310692">
    <property type="component" value="Unassembled WGS sequence"/>
</dbReference>
<proteinExistence type="predicted"/>
<name>A0ABU7LWH7_9PROT</name>
<dbReference type="EMBL" id="JAZDRO010000001">
    <property type="protein sequence ID" value="MEE2565902.1"/>
    <property type="molecule type" value="Genomic_DNA"/>
</dbReference>
<gene>
    <name evidence="1" type="ORF">V0U35_04355</name>
</gene>
<protein>
    <recommendedName>
        <fullName evidence="3">Lipoprotein</fullName>
    </recommendedName>
</protein>
<reference evidence="1 2" key="1">
    <citation type="submission" date="2024-01" db="EMBL/GenBank/DDBJ databases">
        <title>Hyphobacterium bacterium isolated from marine sediment.</title>
        <authorList>
            <person name="Zhao S."/>
        </authorList>
    </citation>
    <scope>NUCLEOTIDE SEQUENCE [LARGE SCALE GENOMIC DNA]</scope>
    <source>
        <strain evidence="1 2">Y60-23</strain>
    </source>
</reference>
<dbReference type="PROSITE" id="PS51257">
    <property type="entry name" value="PROKAR_LIPOPROTEIN"/>
    <property type="match status" value="1"/>
</dbReference>
<keyword evidence="2" id="KW-1185">Reference proteome</keyword>
<organism evidence="1 2">
    <name type="scientific">Hyphobacterium marinum</name>
    <dbReference type="NCBI Taxonomy" id="3116574"/>
    <lineage>
        <taxon>Bacteria</taxon>
        <taxon>Pseudomonadati</taxon>
        <taxon>Pseudomonadota</taxon>
        <taxon>Alphaproteobacteria</taxon>
        <taxon>Maricaulales</taxon>
        <taxon>Maricaulaceae</taxon>
        <taxon>Hyphobacterium</taxon>
    </lineage>
</organism>
<comment type="caution">
    <text evidence="1">The sequence shown here is derived from an EMBL/GenBank/DDBJ whole genome shotgun (WGS) entry which is preliminary data.</text>
</comment>
<dbReference type="RefSeq" id="WP_330195433.1">
    <property type="nucleotide sequence ID" value="NZ_JAZDRO010000001.1"/>
</dbReference>
<evidence type="ECO:0000313" key="2">
    <source>
        <dbReference type="Proteomes" id="UP001310692"/>
    </source>
</evidence>
<evidence type="ECO:0008006" key="3">
    <source>
        <dbReference type="Google" id="ProtNLM"/>
    </source>
</evidence>
<evidence type="ECO:0000313" key="1">
    <source>
        <dbReference type="EMBL" id="MEE2565902.1"/>
    </source>
</evidence>